<dbReference type="GO" id="GO:0043709">
    <property type="term" value="P:cell adhesion involved in single-species biofilm formation"/>
    <property type="evidence" value="ECO:0007669"/>
    <property type="project" value="TreeGrafter"/>
</dbReference>
<dbReference type="RefSeq" id="WP_102366145.1">
    <property type="nucleotide sequence ID" value="NZ_CP020991.1"/>
</dbReference>
<feature type="transmembrane region" description="Helical" evidence="1">
    <location>
        <begin position="67"/>
        <end position="89"/>
    </location>
</feature>
<accession>A0A2K9P440</accession>
<feature type="transmembrane region" description="Helical" evidence="1">
    <location>
        <begin position="119"/>
        <end position="135"/>
    </location>
</feature>
<gene>
    <name evidence="3" type="ORF">B9O19_01841</name>
</gene>
<protein>
    <submittedName>
        <fullName evidence="3">Diguanylate cyclase</fullName>
    </submittedName>
</protein>
<evidence type="ECO:0000313" key="3">
    <source>
        <dbReference type="EMBL" id="AUO19990.1"/>
    </source>
</evidence>
<feature type="domain" description="GGDEF" evidence="2">
    <location>
        <begin position="233"/>
        <end position="369"/>
    </location>
</feature>
<dbReference type="InterPro" id="IPR029787">
    <property type="entry name" value="Nucleotide_cyclase"/>
</dbReference>
<organism evidence="3 4">
    <name type="scientific">Monoglobus pectinilyticus</name>
    <dbReference type="NCBI Taxonomy" id="1981510"/>
    <lineage>
        <taxon>Bacteria</taxon>
        <taxon>Bacillati</taxon>
        <taxon>Bacillota</taxon>
        <taxon>Clostridia</taxon>
        <taxon>Monoglobales</taxon>
        <taxon>Monoglobaceae</taxon>
        <taxon>Monoglobus</taxon>
    </lineage>
</organism>
<evidence type="ECO:0000256" key="1">
    <source>
        <dbReference type="SAM" id="Phobius"/>
    </source>
</evidence>
<dbReference type="SMART" id="SM00267">
    <property type="entry name" value="GGDEF"/>
    <property type="match status" value="1"/>
</dbReference>
<dbReference type="InterPro" id="IPR050469">
    <property type="entry name" value="Diguanylate_Cyclase"/>
</dbReference>
<dbReference type="GO" id="GO:1902201">
    <property type="term" value="P:negative regulation of bacterial-type flagellum-dependent cell motility"/>
    <property type="evidence" value="ECO:0007669"/>
    <property type="project" value="TreeGrafter"/>
</dbReference>
<dbReference type="AlphaFoldDB" id="A0A2K9P440"/>
<keyword evidence="4" id="KW-1185">Reference proteome</keyword>
<sequence length="376" mass="41924">MKNIKYRLANLLGLNTDASLFEINHDEIQKTNLLFLQQISFTSGLIMLLLYLVSLVLPSIADLRMTYFMEFLVSAIIFVLTCVAFDALLPYSLVLTYFLTSVIMAYGAIAGIYQTPEGTATAFIVLISFLPMLIFDKQSHVLPFSVVLWLLFCGATFMLKDFKYSSFDILNSSAGLLMGILINAKIFKIRISGINSSRILARQTQVDELTGLPNYKKLLEDLSGKNDTRIAKSLCSLAIIDIDMFKEYNTKYGREMGDKCLRKIGNCMLKISDPGELIVYRYGGTSLVAVSLIHDYKGIQRVCQGLSVLIKGLNIEFQGTEEEKITVSCGYTDVVECECDEFEKLLDMAGEALQQARKDGGNCSVGYLQVKALKES</sequence>
<dbReference type="GO" id="GO:0005886">
    <property type="term" value="C:plasma membrane"/>
    <property type="evidence" value="ECO:0007669"/>
    <property type="project" value="TreeGrafter"/>
</dbReference>
<evidence type="ECO:0000259" key="2">
    <source>
        <dbReference type="PROSITE" id="PS50887"/>
    </source>
</evidence>
<keyword evidence="1" id="KW-1133">Transmembrane helix</keyword>
<dbReference type="Pfam" id="PF00990">
    <property type="entry name" value="GGDEF"/>
    <property type="match status" value="1"/>
</dbReference>
<dbReference type="SUPFAM" id="SSF55073">
    <property type="entry name" value="Nucleotide cyclase"/>
    <property type="match status" value="1"/>
</dbReference>
<feature type="transmembrane region" description="Helical" evidence="1">
    <location>
        <begin position="142"/>
        <end position="159"/>
    </location>
</feature>
<name>A0A2K9P440_9FIRM</name>
<dbReference type="KEGG" id="mpec:B9O19_01841"/>
<dbReference type="OrthoDB" id="9804955at2"/>
<feature type="transmembrane region" description="Helical" evidence="1">
    <location>
        <begin position="39"/>
        <end position="61"/>
    </location>
</feature>
<dbReference type="PANTHER" id="PTHR45138:SF9">
    <property type="entry name" value="DIGUANYLATE CYCLASE DGCM-RELATED"/>
    <property type="match status" value="1"/>
</dbReference>
<dbReference type="Gene3D" id="3.30.70.270">
    <property type="match status" value="1"/>
</dbReference>
<keyword evidence="1" id="KW-0472">Membrane</keyword>
<dbReference type="NCBIfam" id="TIGR00254">
    <property type="entry name" value="GGDEF"/>
    <property type="match status" value="1"/>
</dbReference>
<dbReference type="EMBL" id="CP020991">
    <property type="protein sequence ID" value="AUO19990.1"/>
    <property type="molecule type" value="Genomic_DNA"/>
</dbReference>
<dbReference type="GO" id="GO:0052621">
    <property type="term" value="F:diguanylate cyclase activity"/>
    <property type="evidence" value="ECO:0007669"/>
    <property type="project" value="TreeGrafter"/>
</dbReference>
<reference evidence="3 4" key="1">
    <citation type="submission" date="2017-04" db="EMBL/GenBank/DDBJ databases">
        <title>Monoglobus pectinilyticus 14 draft genome.</title>
        <authorList>
            <person name="Kim C."/>
            <person name="Rosendale D.I."/>
            <person name="Kelly W.J."/>
            <person name="Tannock G.W."/>
            <person name="Patchett M.L."/>
            <person name="Jordens J.Z."/>
        </authorList>
    </citation>
    <scope>NUCLEOTIDE SEQUENCE [LARGE SCALE GENOMIC DNA]</scope>
    <source>
        <strain evidence="3 4">14</strain>
    </source>
</reference>
<evidence type="ECO:0000313" key="4">
    <source>
        <dbReference type="Proteomes" id="UP000235589"/>
    </source>
</evidence>
<dbReference type="PANTHER" id="PTHR45138">
    <property type="entry name" value="REGULATORY COMPONENTS OF SENSORY TRANSDUCTION SYSTEM"/>
    <property type="match status" value="1"/>
</dbReference>
<proteinExistence type="predicted"/>
<dbReference type="GeneID" id="98063221"/>
<dbReference type="Proteomes" id="UP000235589">
    <property type="component" value="Chromosome"/>
</dbReference>
<dbReference type="InterPro" id="IPR043128">
    <property type="entry name" value="Rev_trsase/Diguanyl_cyclase"/>
</dbReference>
<feature type="transmembrane region" description="Helical" evidence="1">
    <location>
        <begin position="94"/>
        <end position="113"/>
    </location>
</feature>
<dbReference type="CDD" id="cd01949">
    <property type="entry name" value="GGDEF"/>
    <property type="match status" value="1"/>
</dbReference>
<dbReference type="InterPro" id="IPR000160">
    <property type="entry name" value="GGDEF_dom"/>
</dbReference>
<feature type="transmembrane region" description="Helical" evidence="1">
    <location>
        <begin position="165"/>
        <end position="184"/>
    </location>
</feature>
<keyword evidence="1" id="KW-0812">Transmembrane</keyword>
<dbReference type="PROSITE" id="PS50887">
    <property type="entry name" value="GGDEF"/>
    <property type="match status" value="1"/>
</dbReference>